<proteinExistence type="predicted"/>
<dbReference type="RefSeq" id="WP_307230977.1">
    <property type="nucleotide sequence ID" value="NZ_JAUSTT010000019.1"/>
</dbReference>
<reference evidence="1 2" key="1">
    <citation type="submission" date="2023-07" db="EMBL/GenBank/DDBJ databases">
        <title>Genomic Encyclopedia of Type Strains, Phase IV (KMG-IV): sequencing the most valuable type-strain genomes for metagenomic binning, comparative biology and taxonomic classification.</title>
        <authorList>
            <person name="Goeker M."/>
        </authorList>
    </citation>
    <scope>NUCLEOTIDE SEQUENCE [LARGE SCALE GENOMIC DNA]</scope>
    <source>
        <strain evidence="1 2">DSM 23837</strain>
    </source>
</reference>
<organism evidence="1 2">
    <name type="scientific">Bacillus chungangensis</name>
    <dbReference type="NCBI Taxonomy" id="587633"/>
    <lineage>
        <taxon>Bacteria</taxon>
        <taxon>Bacillati</taxon>
        <taxon>Bacillota</taxon>
        <taxon>Bacilli</taxon>
        <taxon>Bacillales</taxon>
        <taxon>Bacillaceae</taxon>
        <taxon>Bacillus</taxon>
    </lineage>
</organism>
<gene>
    <name evidence="1" type="ORF">J2S08_003072</name>
</gene>
<dbReference type="Proteomes" id="UP001223586">
    <property type="component" value="Unassembled WGS sequence"/>
</dbReference>
<accession>A0ABT9WV65</accession>
<name>A0ABT9WV65_9BACI</name>
<sequence>MLKDLSAGIKISITRSITTAFEQYMEKISWDENKYDLSNFIKEWRTYINNHSTWFAKVDEQIKNNPRFHEDLAIKINETIEKIINEEPTEEQIQKLNELQKKLKKEITYSCKAEAKYLIETLEKQLEN</sequence>
<comment type="caution">
    <text evidence="1">The sequence shown here is derived from an EMBL/GenBank/DDBJ whole genome shotgun (WGS) entry which is preliminary data.</text>
</comment>
<protein>
    <recommendedName>
        <fullName evidence="3">Group-specific protein</fullName>
    </recommendedName>
</protein>
<evidence type="ECO:0008006" key="3">
    <source>
        <dbReference type="Google" id="ProtNLM"/>
    </source>
</evidence>
<keyword evidence="2" id="KW-1185">Reference proteome</keyword>
<dbReference type="EMBL" id="JAUSTT010000019">
    <property type="protein sequence ID" value="MDQ0177193.1"/>
    <property type="molecule type" value="Genomic_DNA"/>
</dbReference>
<evidence type="ECO:0000313" key="2">
    <source>
        <dbReference type="Proteomes" id="UP001223586"/>
    </source>
</evidence>
<evidence type="ECO:0000313" key="1">
    <source>
        <dbReference type="EMBL" id="MDQ0177193.1"/>
    </source>
</evidence>